<dbReference type="InterPro" id="IPR006311">
    <property type="entry name" value="TAT_signal"/>
</dbReference>
<keyword evidence="1 6" id="KW-0378">Hydrolase</keyword>
<dbReference type="InterPro" id="IPR031158">
    <property type="entry name" value="GH10_AS"/>
</dbReference>
<dbReference type="EMBL" id="MW124401">
    <property type="protein sequence ID" value="QQZ02659.1"/>
    <property type="molecule type" value="Genomic_DNA"/>
</dbReference>
<sequence length="382" mass="43309">MPMSRRRFCTQSMAALSLAALSKKRALAEALGSTGLGDLYRGDFLIGTAVSNRTLETQDRGMLDLIAREFSAVTAENCMKWGQVHPEAGRWEWELPDRLVRFASGHGMYLLGHTLVWHSQTARDLFQAPSGGGRISRDDLLRKMEEHIRTLVGRYKGKVAAWDVVNEAVDEDKGWRRSPWLEILGPEFLERGFHWAHEVDPAARLLYNDYNMHNPGKARFVAEFVRDFKKRGVPIHGVGMQAHVMLDSPTIAELEASIRLFADAGVQVHITELDVDVLPGREGSATSEISTRVGYSAELNPWPDGLPAEMERRLARRYEELFRLFLKYRDRIDRVTTWGTSDDETWKNNFPVPGRTNYPLLFDRKKQPKGAYRAVAALKNSG</sequence>
<protein>
    <submittedName>
        <fullName evidence="6">1,4-beta-xylanase</fullName>
    </submittedName>
</protein>
<keyword evidence="3 6" id="KW-0326">Glycosidase</keyword>
<keyword evidence="2" id="KW-0119">Carbohydrate metabolism</keyword>
<dbReference type="SMART" id="SM00633">
    <property type="entry name" value="Glyco_10"/>
    <property type="match status" value="1"/>
</dbReference>
<evidence type="ECO:0000256" key="3">
    <source>
        <dbReference type="ARBA" id="ARBA00023295"/>
    </source>
</evidence>
<dbReference type="PROSITE" id="PS51760">
    <property type="entry name" value="GH10_2"/>
    <property type="match status" value="1"/>
</dbReference>
<evidence type="ECO:0000259" key="5">
    <source>
        <dbReference type="PROSITE" id="PS51760"/>
    </source>
</evidence>
<reference evidence="6" key="1">
    <citation type="journal article" date="2021" name="AMB Express">
        <title>Characterization of efficient xylanases from industrial-scale pulp and paper wastewater treatment microbiota.</title>
        <authorList>
            <person name="Wang J."/>
            <person name="Liang J."/>
            <person name="Li Y."/>
            <person name="Tian L."/>
            <person name="Wei Y."/>
        </authorList>
    </citation>
    <scope>NUCLEOTIDE SEQUENCE</scope>
</reference>
<dbReference type="GO" id="GO:0004553">
    <property type="term" value="F:hydrolase activity, hydrolyzing O-glycosyl compounds"/>
    <property type="evidence" value="ECO:0007669"/>
    <property type="project" value="InterPro"/>
</dbReference>
<evidence type="ECO:0000256" key="1">
    <source>
        <dbReference type="ARBA" id="ARBA00022801"/>
    </source>
</evidence>
<evidence type="ECO:0000313" key="6">
    <source>
        <dbReference type="EMBL" id="QQZ02659.1"/>
    </source>
</evidence>
<accession>A0A7U1BNE3</accession>
<dbReference type="PANTHER" id="PTHR31490:SF90">
    <property type="entry name" value="ENDO-1,4-BETA-XYLANASE A"/>
    <property type="match status" value="1"/>
</dbReference>
<dbReference type="PANTHER" id="PTHR31490">
    <property type="entry name" value="GLYCOSYL HYDROLASE"/>
    <property type="match status" value="1"/>
</dbReference>
<dbReference type="Pfam" id="PF00331">
    <property type="entry name" value="Glyco_hydro_10"/>
    <property type="match status" value="1"/>
</dbReference>
<evidence type="ECO:0000256" key="2">
    <source>
        <dbReference type="ARBA" id="ARBA00023277"/>
    </source>
</evidence>
<feature type="domain" description="GH10" evidence="5">
    <location>
        <begin position="30"/>
        <end position="378"/>
    </location>
</feature>
<dbReference type="PROSITE" id="PS51318">
    <property type="entry name" value="TAT"/>
    <property type="match status" value="1"/>
</dbReference>
<organism evidence="6">
    <name type="scientific">uncultured microorganism</name>
    <dbReference type="NCBI Taxonomy" id="358574"/>
    <lineage>
        <taxon>unclassified sequences</taxon>
        <taxon>environmental samples</taxon>
    </lineage>
</organism>
<name>A0A7U1BNE3_9ZZZZ</name>
<dbReference type="AlphaFoldDB" id="A0A7U1BNE3"/>
<keyword evidence="6" id="KW-0858">Xylan degradation</keyword>
<dbReference type="GO" id="GO:0045493">
    <property type="term" value="P:xylan catabolic process"/>
    <property type="evidence" value="ECO:0007669"/>
    <property type="project" value="UniProtKB-KW"/>
</dbReference>
<dbReference type="PRINTS" id="PR00134">
    <property type="entry name" value="GLHYDRLASE10"/>
</dbReference>
<dbReference type="InterPro" id="IPR001000">
    <property type="entry name" value="GH10_dom"/>
</dbReference>
<dbReference type="SUPFAM" id="SSF51445">
    <property type="entry name" value="(Trans)glycosidases"/>
    <property type="match status" value="1"/>
</dbReference>
<proteinExistence type="predicted"/>
<keyword evidence="4" id="KW-0624">Polysaccharide degradation</keyword>
<dbReference type="InterPro" id="IPR044846">
    <property type="entry name" value="GH10"/>
</dbReference>
<dbReference type="Gene3D" id="3.20.20.80">
    <property type="entry name" value="Glycosidases"/>
    <property type="match status" value="1"/>
</dbReference>
<dbReference type="PROSITE" id="PS00591">
    <property type="entry name" value="GH10_1"/>
    <property type="match status" value="1"/>
</dbReference>
<evidence type="ECO:0000256" key="4">
    <source>
        <dbReference type="ARBA" id="ARBA00023326"/>
    </source>
</evidence>
<dbReference type="InterPro" id="IPR017853">
    <property type="entry name" value="GH"/>
</dbReference>